<accession>A0A9D6Z427</accession>
<proteinExistence type="predicted"/>
<organism evidence="2 3">
    <name type="scientific">Desulfomonile tiedjei</name>
    <dbReference type="NCBI Taxonomy" id="2358"/>
    <lineage>
        <taxon>Bacteria</taxon>
        <taxon>Pseudomonadati</taxon>
        <taxon>Thermodesulfobacteriota</taxon>
        <taxon>Desulfomonilia</taxon>
        <taxon>Desulfomonilales</taxon>
        <taxon>Desulfomonilaceae</taxon>
        <taxon>Desulfomonile</taxon>
    </lineage>
</organism>
<evidence type="ECO:0000313" key="2">
    <source>
        <dbReference type="EMBL" id="MBI5250529.1"/>
    </source>
</evidence>
<dbReference type="AlphaFoldDB" id="A0A9D6Z427"/>
<comment type="caution">
    <text evidence="2">The sequence shown here is derived from an EMBL/GenBank/DDBJ whole genome shotgun (WGS) entry which is preliminary data.</text>
</comment>
<dbReference type="EMBL" id="JACRDE010000356">
    <property type="protein sequence ID" value="MBI5250529.1"/>
    <property type="molecule type" value="Genomic_DNA"/>
</dbReference>
<dbReference type="CDD" id="cd06262">
    <property type="entry name" value="metallo-hydrolase-like_MBL-fold"/>
    <property type="match status" value="1"/>
</dbReference>
<gene>
    <name evidence="2" type="ORF">HY912_13635</name>
</gene>
<dbReference type="Gene3D" id="3.60.15.10">
    <property type="entry name" value="Ribonuclease Z/Hydroxyacylglutathione hydrolase-like"/>
    <property type="match status" value="1"/>
</dbReference>
<feature type="domain" description="Metallo-beta-lactamase" evidence="1">
    <location>
        <begin position="21"/>
        <end position="205"/>
    </location>
</feature>
<dbReference type="PANTHER" id="PTHR42951">
    <property type="entry name" value="METALLO-BETA-LACTAMASE DOMAIN-CONTAINING"/>
    <property type="match status" value="1"/>
</dbReference>
<dbReference type="SMART" id="SM00849">
    <property type="entry name" value="Lactamase_B"/>
    <property type="match status" value="1"/>
</dbReference>
<dbReference type="InterPro" id="IPR001279">
    <property type="entry name" value="Metallo-B-lactamas"/>
</dbReference>
<dbReference type="Proteomes" id="UP000807825">
    <property type="component" value="Unassembled WGS sequence"/>
</dbReference>
<sequence>MEKRFGALTFIPGDNAGNYPHCHSLYIDGQVKLLIDPASNRDRLSRLRDTQGVDVVFLSHWHEDHFMHLDMFDGKELWISEFDAEPLQSLEHFFDAYGMDAEERPPWTKTMYEQFHFKPRAANRLVKPAEVLNLGGIEVEIVHTPGHTPGHCSLYFRDQKILFLGDYDLTTFGPWYGDRRSDIDATIASVDRLRSIDAELWIASHGKGVFDNVPDDFWDAYVGVIHDRDRKLLELLNEPRTMSQIVDARIVYKKKRDPKEFFDFGERA</sequence>
<dbReference type="SUPFAM" id="SSF56281">
    <property type="entry name" value="Metallo-hydrolase/oxidoreductase"/>
    <property type="match status" value="1"/>
</dbReference>
<dbReference type="Pfam" id="PF00753">
    <property type="entry name" value="Lactamase_B"/>
    <property type="match status" value="1"/>
</dbReference>
<evidence type="ECO:0000259" key="1">
    <source>
        <dbReference type="SMART" id="SM00849"/>
    </source>
</evidence>
<dbReference type="PANTHER" id="PTHR42951:SF22">
    <property type="entry name" value="METALLO BETA-LACTAMASE SUPERFAMILY LIPOPROTEIN"/>
    <property type="match status" value="1"/>
</dbReference>
<feature type="non-terminal residue" evidence="2">
    <location>
        <position position="268"/>
    </location>
</feature>
<dbReference type="InterPro" id="IPR050855">
    <property type="entry name" value="NDM-1-like"/>
</dbReference>
<dbReference type="InterPro" id="IPR036866">
    <property type="entry name" value="RibonucZ/Hydroxyglut_hydro"/>
</dbReference>
<protein>
    <submittedName>
        <fullName evidence="2">MBL fold metallo-hydrolase</fullName>
    </submittedName>
</protein>
<reference evidence="2" key="1">
    <citation type="submission" date="2020-07" db="EMBL/GenBank/DDBJ databases">
        <title>Huge and variable diversity of episymbiotic CPR bacteria and DPANN archaea in groundwater ecosystems.</title>
        <authorList>
            <person name="He C.Y."/>
            <person name="Keren R."/>
            <person name="Whittaker M."/>
            <person name="Farag I.F."/>
            <person name="Doudna J."/>
            <person name="Cate J.H.D."/>
            <person name="Banfield J.F."/>
        </authorList>
    </citation>
    <scope>NUCLEOTIDE SEQUENCE</scope>
    <source>
        <strain evidence="2">NC_groundwater_1664_Pr3_B-0.1um_52_9</strain>
    </source>
</reference>
<evidence type="ECO:0000313" key="3">
    <source>
        <dbReference type="Proteomes" id="UP000807825"/>
    </source>
</evidence>
<name>A0A9D6Z427_9BACT</name>